<keyword evidence="2" id="KW-1185">Reference proteome</keyword>
<feature type="non-terminal residue" evidence="1">
    <location>
        <position position="148"/>
    </location>
</feature>
<proteinExistence type="predicted"/>
<dbReference type="Proteomes" id="UP000815325">
    <property type="component" value="Unassembled WGS sequence"/>
</dbReference>
<evidence type="ECO:0000313" key="1">
    <source>
        <dbReference type="EMBL" id="KAF5842023.1"/>
    </source>
</evidence>
<accession>A0ABQ7H5C0</accession>
<dbReference type="EMBL" id="MU069471">
    <property type="protein sequence ID" value="KAF5842023.1"/>
    <property type="molecule type" value="Genomic_DNA"/>
</dbReference>
<evidence type="ECO:0000313" key="2">
    <source>
        <dbReference type="Proteomes" id="UP000815325"/>
    </source>
</evidence>
<sequence length="148" mass="15559">MVYHHVMVMAECKQALMKRAQSDPFRLPLKIDGHHHAVATLEGEHISEGCVLGTLLVRPAPSLLGELHAAMTNSEILACSGSPTLLASSVPCASGLSFKGHAQQPSCSSSQICVACLLKAANSHTMPSQSADPVQVVCLPKATLSNHL</sequence>
<comment type="caution">
    <text evidence="1">The sequence shown here is derived from an EMBL/GenBank/DDBJ whole genome shotgun (WGS) entry which is preliminary data.</text>
</comment>
<gene>
    <name evidence="1" type="ORF">DUNSADRAFT_9904</name>
</gene>
<reference evidence="1" key="1">
    <citation type="submission" date="2017-08" db="EMBL/GenBank/DDBJ databases">
        <authorList>
            <person name="Polle J.E."/>
            <person name="Barry K."/>
            <person name="Cushman J."/>
            <person name="Schmutz J."/>
            <person name="Tran D."/>
            <person name="Hathwaick L.T."/>
            <person name="Yim W.C."/>
            <person name="Jenkins J."/>
            <person name="Mckie-Krisberg Z.M."/>
            <person name="Prochnik S."/>
            <person name="Lindquist E."/>
            <person name="Dockter R.B."/>
            <person name="Adam C."/>
            <person name="Molina H."/>
            <person name="Bunkerborg J."/>
            <person name="Jin E."/>
            <person name="Buchheim M."/>
            <person name="Magnuson J."/>
        </authorList>
    </citation>
    <scope>NUCLEOTIDE SEQUENCE</scope>
    <source>
        <strain evidence="1">CCAP 19/18</strain>
    </source>
</reference>
<protein>
    <submittedName>
        <fullName evidence="1">Uncharacterized protein</fullName>
    </submittedName>
</protein>
<name>A0ABQ7H5C0_DUNSA</name>
<organism evidence="1 2">
    <name type="scientific">Dunaliella salina</name>
    <name type="common">Green alga</name>
    <name type="synonym">Protococcus salinus</name>
    <dbReference type="NCBI Taxonomy" id="3046"/>
    <lineage>
        <taxon>Eukaryota</taxon>
        <taxon>Viridiplantae</taxon>
        <taxon>Chlorophyta</taxon>
        <taxon>core chlorophytes</taxon>
        <taxon>Chlorophyceae</taxon>
        <taxon>CS clade</taxon>
        <taxon>Chlamydomonadales</taxon>
        <taxon>Dunaliellaceae</taxon>
        <taxon>Dunaliella</taxon>
    </lineage>
</organism>